<evidence type="ECO:0000256" key="6">
    <source>
        <dbReference type="ARBA" id="ARBA00022741"/>
    </source>
</evidence>
<comment type="cofactor">
    <cofactor evidence="1 10">
        <name>Mg(2+)</name>
        <dbReference type="ChEBI" id="CHEBI:18420"/>
    </cofactor>
</comment>
<dbReference type="GO" id="GO:0052381">
    <property type="term" value="F:tRNA dimethylallyltransferase activity"/>
    <property type="evidence" value="ECO:0007669"/>
    <property type="project" value="UniProtKB-UniRule"/>
</dbReference>
<dbReference type="InterPro" id="IPR039657">
    <property type="entry name" value="Dimethylallyltransferase"/>
</dbReference>
<evidence type="ECO:0000256" key="2">
    <source>
        <dbReference type="ARBA" id="ARBA00003213"/>
    </source>
</evidence>
<comment type="function">
    <text evidence="2 10 12">Catalyzes the transfer of a dimethylallyl group onto the adenine at position 37 in tRNAs that read codons beginning with uridine, leading to the formation of N6-(dimethylallyl)adenosine (i(6)A).</text>
</comment>
<dbReference type="Proteomes" id="UP001157947">
    <property type="component" value="Unassembled WGS sequence"/>
</dbReference>
<evidence type="ECO:0000256" key="3">
    <source>
        <dbReference type="ARBA" id="ARBA00005842"/>
    </source>
</evidence>
<dbReference type="NCBIfam" id="TIGR00174">
    <property type="entry name" value="miaA"/>
    <property type="match status" value="1"/>
</dbReference>
<comment type="subunit">
    <text evidence="10">Monomer.</text>
</comment>
<gene>
    <name evidence="10" type="primary">miaA</name>
    <name evidence="14" type="ORF">SAMN06264868_1209</name>
</gene>
<evidence type="ECO:0000256" key="8">
    <source>
        <dbReference type="ARBA" id="ARBA00022842"/>
    </source>
</evidence>
<sequence>MKNIIVITGATATGKTKLSIQLAKQIDAEIISADSMMVYKYMDIGTAKPTMEEMENIPHHLIDIVEPSYNFTAKDFVDYFDNVIKNIKNKNVIVSGGTWLYLQLALFGMSEAPAGNWEIRKKLYEKNNQELWEELQKYDKEYAEKIHPNDKRRIIRALEVYYMTGKPFSLYQKEHNFKNKRYNFVGFIIERDKQELMERIEKRVEDMFEKGLIEEVKNLINMGFEEAITAKQAIGYKEIIPYLKGEISLEEAKENIKKNTKDFAKRQIRTFRNKTDFKVINLSKTAEKDFIDEIKKLL</sequence>
<comment type="caution">
    <text evidence="14">The sequence shown here is derived from an EMBL/GenBank/DDBJ whole genome shotgun (WGS) entry which is preliminary data.</text>
</comment>
<organism evidence="14 15">
    <name type="scientific">Venenivibrio stagnispumantis</name>
    <dbReference type="NCBI Taxonomy" id="407998"/>
    <lineage>
        <taxon>Bacteria</taxon>
        <taxon>Pseudomonadati</taxon>
        <taxon>Aquificota</taxon>
        <taxon>Aquificia</taxon>
        <taxon>Aquificales</taxon>
        <taxon>Hydrogenothermaceae</taxon>
        <taxon>Venenivibrio</taxon>
    </lineage>
</organism>
<keyword evidence="8 10" id="KW-0460">Magnesium</keyword>
<keyword evidence="6 10" id="KW-0547">Nucleotide-binding</keyword>
<feature type="site" description="Interaction with substrate tRNA" evidence="10">
    <location>
        <position position="98"/>
    </location>
</feature>
<keyword evidence="7 10" id="KW-0067">ATP-binding</keyword>
<dbReference type="InterPro" id="IPR027417">
    <property type="entry name" value="P-loop_NTPase"/>
</dbReference>
<dbReference type="GO" id="GO:0006400">
    <property type="term" value="P:tRNA modification"/>
    <property type="evidence" value="ECO:0007669"/>
    <property type="project" value="TreeGrafter"/>
</dbReference>
<comment type="catalytic activity">
    <reaction evidence="9 10 11">
        <text>adenosine(37) in tRNA + dimethylallyl diphosphate = N(6)-dimethylallyladenosine(37) in tRNA + diphosphate</text>
        <dbReference type="Rhea" id="RHEA:26482"/>
        <dbReference type="Rhea" id="RHEA-COMP:10162"/>
        <dbReference type="Rhea" id="RHEA-COMP:10375"/>
        <dbReference type="ChEBI" id="CHEBI:33019"/>
        <dbReference type="ChEBI" id="CHEBI:57623"/>
        <dbReference type="ChEBI" id="CHEBI:74411"/>
        <dbReference type="ChEBI" id="CHEBI:74415"/>
        <dbReference type="EC" id="2.5.1.75"/>
    </reaction>
</comment>
<evidence type="ECO:0000256" key="4">
    <source>
        <dbReference type="ARBA" id="ARBA00022679"/>
    </source>
</evidence>
<keyword evidence="5 10" id="KW-0819">tRNA processing</keyword>
<dbReference type="SUPFAM" id="SSF52540">
    <property type="entry name" value="P-loop containing nucleoside triphosphate hydrolases"/>
    <property type="match status" value="2"/>
</dbReference>
<name>A0AA45WNZ5_9AQUI</name>
<evidence type="ECO:0000256" key="7">
    <source>
        <dbReference type="ARBA" id="ARBA00022840"/>
    </source>
</evidence>
<comment type="similarity">
    <text evidence="3 10 13">Belongs to the IPP transferase family.</text>
</comment>
<evidence type="ECO:0000256" key="5">
    <source>
        <dbReference type="ARBA" id="ARBA00022694"/>
    </source>
</evidence>
<proteinExistence type="inferred from homology"/>
<dbReference type="RefSeq" id="WP_265134816.1">
    <property type="nucleotide sequence ID" value="NZ_FXTX01000020.1"/>
</dbReference>
<dbReference type="InterPro" id="IPR018022">
    <property type="entry name" value="IPT"/>
</dbReference>
<dbReference type="FunFam" id="1.10.20.140:FF:000001">
    <property type="entry name" value="tRNA dimethylallyltransferase"/>
    <property type="match status" value="1"/>
</dbReference>
<evidence type="ECO:0000256" key="1">
    <source>
        <dbReference type="ARBA" id="ARBA00001946"/>
    </source>
</evidence>
<dbReference type="PANTHER" id="PTHR11088">
    <property type="entry name" value="TRNA DIMETHYLALLYLTRANSFERASE"/>
    <property type="match status" value="1"/>
</dbReference>
<dbReference type="AlphaFoldDB" id="A0AA45WNZ5"/>
<dbReference type="HAMAP" id="MF_00185">
    <property type="entry name" value="IPP_trans"/>
    <property type="match status" value="1"/>
</dbReference>
<comment type="caution">
    <text evidence="10">Lacks conserved residue(s) required for the propagation of feature annotation.</text>
</comment>
<evidence type="ECO:0000256" key="10">
    <source>
        <dbReference type="HAMAP-Rule" id="MF_00185"/>
    </source>
</evidence>
<dbReference type="PANTHER" id="PTHR11088:SF60">
    <property type="entry name" value="TRNA DIMETHYLALLYLTRANSFERASE"/>
    <property type="match status" value="1"/>
</dbReference>
<accession>A0AA45WNZ5</accession>
<dbReference type="Gene3D" id="1.10.20.140">
    <property type="match status" value="1"/>
</dbReference>
<dbReference type="Gene3D" id="3.40.50.300">
    <property type="entry name" value="P-loop containing nucleotide triphosphate hydrolases"/>
    <property type="match status" value="1"/>
</dbReference>
<protein>
    <recommendedName>
        <fullName evidence="10">tRNA dimethylallyltransferase</fullName>
        <ecNumber evidence="10">2.5.1.75</ecNumber>
    </recommendedName>
    <alternativeName>
        <fullName evidence="10">Dimethylallyl diphosphate:tRNA dimethylallyltransferase</fullName>
        <shortName evidence="10">DMAPP:tRNA dimethylallyltransferase</shortName>
        <shortName evidence="10">DMATase</shortName>
    </alternativeName>
    <alternativeName>
        <fullName evidence="10">Isopentenyl-diphosphate:tRNA isopentenyltransferase</fullName>
        <shortName evidence="10">IPP transferase</shortName>
        <shortName evidence="10">IPPT</shortName>
        <shortName evidence="10">IPTase</shortName>
    </alternativeName>
</protein>
<keyword evidence="15" id="KW-1185">Reference proteome</keyword>
<evidence type="ECO:0000256" key="12">
    <source>
        <dbReference type="RuleBase" id="RU003784"/>
    </source>
</evidence>
<evidence type="ECO:0000313" key="15">
    <source>
        <dbReference type="Proteomes" id="UP001157947"/>
    </source>
</evidence>
<feature type="binding site" evidence="10">
    <location>
        <begin position="9"/>
        <end position="16"/>
    </location>
    <ligand>
        <name>ATP</name>
        <dbReference type="ChEBI" id="CHEBI:30616"/>
    </ligand>
</feature>
<evidence type="ECO:0000256" key="13">
    <source>
        <dbReference type="RuleBase" id="RU003785"/>
    </source>
</evidence>
<feature type="site" description="Interaction with substrate tRNA" evidence="10">
    <location>
        <position position="120"/>
    </location>
</feature>
<evidence type="ECO:0000256" key="9">
    <source>
        <dbReference type="ARBA" id="ARBA00049563"/>
    </source>
</evidence>
<dbReference type="EC" id="2.5.1.75" evidence="10"/>
<keyword evidence="4 10" id="KW-0808">Transferase</keyword>
<feature type="binding site" evidence="10">
    <location>
        <begin position="11"/>
        <end position="16"/>
    </location>
    <ligand>
        <name>substrate</name>
    </ligand>
</feature>
<dbReference type="Pfam" id="PF01715">
    <property type="entry name" value="IPPT"/>
    <property type="match status" value="1"/>
</dbReference>
<evidence type="ECO:0000313" key="14">
    <source>
        <dbReference type="EMBL" id="SMP20051.1"/>
    </source>
</evidence>
<feature type="region of interest" description="Interaction with substrate tRNA" evidence="10">
    <location>
        <begin position="34"/>
        <end position="37"/>
    </location>
</feature>
<reference evidence="14" key="1">
    <citation type="submission" date="2017-05" db="EMBL/GenBank/DDBJ databases">
        <authorList>
            <person name="Varghese N."/>
            <person name="Submissions S."/>
        </authorList>
    </citation>
    <scope>NUCLEOTIDE SEQUENCE</scope>
    <source>
        <strain evidence="14">DSM 18763</strain>
    </source>
</reference>
<dbReference type="EMBL" id="FXTX01000020">
    <property type="protein sequence ID" value="SMP20051.1"/>
    <property type="molecule type" value="Genomic_DNA"/>
</dbReference>
<dbReference type="GO" id="GO:0005524">
    <property type="term" value="F:ATP binding"/>
    <property type="evidence" value="ECO:0007669"/>
    <property type="project" value="UniProtKB-UniRule"/>
</dbReference>
<evidence type="ECO:0000256" key="11">
    <source>
        <dbReference type="RuleBase" id="RU003783"/>
    </source>
</evidence>